<dbReference type="AlphaFoldDB" id="A0A845PSL8"/>
<gene>
    <name evidence="1" type="ORF">GNY06_07480</name>
</gene>
<organism evidence="1 2">
    <name type="scientific">Elizabethkingia argenteiflava</name>
    <dbReference type="NCBI Taxonomy" id="2681556"/>
    <lineage>
        <taxon>Bacteria</taxon>
        <taxon>Pseudomonadati</taxon>
        <taxon>Bacteroidota</taxon>
        <taxon>Flavobacteriia</taxon>
        <taxon>Flavobacteriales</taxon>
        <taxon>Weeksellaceae</taxon>
        <taxon>Elizabethkingia</taxon>
    </lineage>
</organism>
<protein>
    <submittedName>
        <fullName evidence="1">Helix-turn-helix domain-containing protein</fullName>
    </submittedName>
</protein>
<dbReference type="PANTHER" id="PTHR34585">
    <property type="match status" value="1"/>
</dbReference>
<evidence type="ECO:0000313" key="1">
    <source>
        <dbReference type="EMBL" id="NAW51222.1"/>
    </source>
</evidence>
<reference evidence="1 2" key="1">
    <citation type="submission" date="2019-11" db="EMBL/GenBank/DDBJ databases">
        <title>Characterization of Elizabethkingia argenteiflava sp. nov., isolated from inner surface of Soybean Pods.</title>
        <authorList>
            <person name="Mo S."/>
        </authorList>
    </citation>
    <scope>NUCLEOTIDE SEQUENCE [LARGE SCALE GENOMIC DNA]</scope>
    <source>
        <strain evidence="1 2">YB22</strain>
    </source>
</reference>
<evidence type="ECO:0000313" key="2">
    <source>
        <dbReference type="Proteomes" id="UP000553459"/>
    </source>
</evidence>
<accession>A0A845PSL8</accession>
<comment type="caution">
    <text evidence="1">The sequence shown here is derived from an EMBL/GenBank/DDBJ whole genome shotgun (WGS) entry which is preliminary data.</text>
</comment>
<dbReference type="PANTHER" id="PTHR34585:SF22">
    <property type="entry name" value="HELIX-TURN-HELIX DOMAIN-CONTAINING PROTEIN"/>
    <property type="match status" value="1"/>
</dbReference>
<sequence length="121" mass="14445">MKKTIELIRIKFIVCYCLTLVQDTIFDYVVSQKNTEDGTDVWVDSYEVCTFLKISDHTLQRLRSEIKINYSRIRGKNYYKISEIKRMLQENLIRGSEECLEDLIQNHQKNVRQKQSAEQHP</sequence>
<dbReference type="Proteomes" id="UP000553459">
    <property type="component" value="Unassembled WGS sequence"/>
</dbReference>
<keyword evidence="2" id="KW-1185">Reference proteome</keyword>
<proteinExistence type="predicted"/>
<name>A0A845PSL8_9FLAO</name>
<dbReference type="EMBL" id="JAAABJ010000517">
    <property type="protein sequence ID" value="NAW51222.1"/>
    <property type="molecule type" value="Genomic_DNA"/>
</dbReference>